<evidence type="ECO:0000313" key="3">
    <source>
        <dbReference type="Proteomes" id="UP000253318"/>
    </source>
</evidence>
<organism evidence="2 3">
    <name type="scientific">Marinitenerispora sediminis</name>
    <dbReference type="NCBI Taxonomy" id="1931232"/>
    <lineage>
        <taxon>Bacteria</taxon>
        <taxon>Bacillati</taxon>
        <taxon>Actinomycetota</taxon>
        <taxon>Actinomycetes</taxon>
        <taxon>Streptosporangiales</taxon>
        <taxon>Nocardiopsidaceae</taxon>
        <taxon>Marinitenerispora</taxon>
    </lineage>
</organism>
<reference evidence="2 3" key="1">
    <citation type="submission" date="2018-04" db="EMBL/GenBank/DDBJ databases">
        <title>Novel actinobacteria from marine sediment.</title>
        <authorList>
            <person name="Ng Z.Y."/>
            <person name="Tan G.Y.A."/>
        </authorList>
    </citation>
    <scope>NUCLEOTIDE SEQUENCE [LARGE SCALE GENOMIC DNA]</scope>
    <source>
        <strain evidence="2 3">TPS81</strain>
    </source>
</reference>
<dbReference type="AlphaFoldDB" id="A0A368T719"/>
<sequence>MADVLSRRKRRRQAPSSMLDAAQEYAALGWPVCRGAQPDRYGPRACLCDRLGCPAPGAHPLSAAWGLEATTDPDTVARWWAATPEANIILPTGRVFDVFDVPAGAGVMALARMGRSGVSAGPVAVLDAQRYLFFVATRGAPDDEDEWWSCRLDCVPESIDETPGLRWHCRDSYVLAPPSLLPSGNQAAWIRAPRDGARPVDLPDPIVVLDILADACEEFAPRARQV</sequence>
<protein>
    <submittedName>
        <fullName evidence="2">DNA primase</fullName>
    </submittedName>
</protein>
<evidence type="ECO:0000259" key="1">
    <source>
        <dbReference type="SMART" id="SM00943"/>
    </source>
</evidence>
<gene>
    <name evidence="2" type="ORF">DEF24_09250</name>
</gene>
<feature type="domain" description="DNA primase/polymerase bifunctional N-terminal" evidence="1">
    <location>
        <begin position="22"/>
        <end position="206"/>
    </location>
</feature>
<dbReference type="InterPro" id="IPR015330">
    <property type="entry name" value="DNA_primase/pol_bifunc_N"/>
</dbReference>
<keyword evidence="3" id="KW-1185">Reference proteome</keyword>
<evidence type="ECO:0000313" key="2">
    <source>
        <dbReference type="EMBL" id="RCV59565.1"/>
    </source>
</evidence>
<dbReference type="SMART" id="SM00943">
    <property type="entry name" value="Prim-Pol"/>
    <property type="match status" value="1"/>
</dbReference>
<proteinExistence type="predicted"/>
<dbReference type="EMBL" id="QEIN01000058">
    <property type="protein sequence ID" value="RCV59565.1"/>
    <property type="molecule type" value="Genomic_DNA"/>
</dbReference>
<dbReference type="Pfam" id="PF09250">
    <property type="entry name" value="Prim-Pol"/>
    <property type="match status" value="1"/>
</dbReference>
<dbReference type="RefSeq" id="WP_114398315.1">
    <property type="nucleotide sequence ID" value="NZ_QEIM01000067.1"/>
</dbReference>
<comment type="caution">
    <text evidence="2">The sequence shown here is derived from an EMBL/GenBank/DDBJ whole genome shotgun (WGS) entry which is preliminary data.</text>
</comment>
<accession>A0A368T719</accession>
<dbReference type="Proteomes" id="UP000253318">
    <property type="component" value="Unassembled WGS sequence"/>
</dbReference>
<dbReference type="OrthoDB" id="3397040at2"/>
<name>A0A368T719_9ACTN</name>